<evidence type="ECO:0000256" key="2">
    <source>
        <dbReference type="ARBA" id="ARBA00022833"/>
    </source>
</evidence>
<dbReference type="GO" id="GO:0030695">
    <property type="term" value="F:GTPase regulator activity"/>
    <property type="evidence" value="ECO:0007669"/>
    <property type="project" value="UniProtKB-ARBA"/>
</dbReference>
<evidence type="ECO:0000313" key="8">
    <source>
        <dbReference type="Proteomes" id="UP000011761"/>
    </source>
</evidence>
<accession>M2MQX9</accession>
<keyword evidence="1 4" id="KW-0479">Metal-binding</keyword>
<feature type="compositionally biased region" description="Low complexity" evidence="5">
    <location>
        <begin position="641"/>
        <end position="653"/>
    </location>
</feature>
<evidence type="ECO:0000256" key="5">
    <source>
        <dbReference type="SAM" id="MobiDB-lite"/>
    </source>
</evidence>
<feature type="compositionally biased region" description="Low complexity" evidence="5">
    <location>
        <begin position="465"/>
        <end position="494"/>
    </location>
</feature>
<dbReference type="CDD" id="cd08368">
    <property type="entry name" value="LIM"/>
    <property type="match status" value="1"/>
</dbReference>
<dbReference type="OMA" id="CHRGIEG"/>
<feature type="compositionally biased region" description="Basic and acidic residues" evidence="5">
    <location>
        <begin position="254"/>
        <end position="273"/>
    </location>
</feature>
<gene>
    <name evidence="7" type="ORF">BAUCODRAFT_395922</name>
</gene>
<dbReference type="SMART" id="SM00132">
    <property type="entry name" value="LIM"/>
    <property type="match status" value="2"/>
</dbReference>
<keyword evidence="8" id="KW-1185">Reference proteome</keyword>
<dbReference type="Gene3D" id="2.10.110.10">
    <property type="entry name" value="Cysteine Rich Protein"/>
    <property type="match status" value="2"/>
</dbReference>
<protein>
    <recommendedName>
        <fullName evidence="6">LIM zinc-binding domain-containing protein</fullName>
    </recommendedName>
</protein>
<dbReference type="RefSeq" id="XP_007674185.1">
    <property type="nucleotide sequence ID" value="XM_007675995.1"/>
</dbReference>
<dbReference type="eggNOG" id="KOG1703">
    <property type="taxonomic scope" value="Eukaryota"/>
</dbReference>
<dbReference type="InterPro" id="IPR001781">
    <property type="entry name" value="Znf_LIM"/>
</dbReference>
<dbReference type="STRING" id="717646.M2MQX9"/>
<dbReference type="SUPFAM" id="SSF57716">
    <property type="entry name" value="Glucocorticoid receptor-like (DNA-binding domain)"/>
    <property type="match status" value="1"/>
</dbReference>
<feature type="compositionally biased region" description="Polar residues" evidence="5">
    <location>
        <begin position="206"/>
        <end position="216"/>
    </location>
</feature>
<feature type="compositionally biased region" description="Polar residues" evidence="5">
    <location>
        <begin position="603"/>
        <end position="616"/>
    </location>
</feature>
<feature type="compositionally biased region" description="Polar residues" evidence="5">
    <location>
        <begin position="698"/>
        <end position="717"/>
    </location>
</feature>
<proteinExistence type="predicted"/>
<feature type="compositionally biased region" description="Polar residues" evidence="5">
    <location>
        <begin position="45"/>
        <end position="55"/>
    </location>
</feature>
<evidence type="ECO:0000256" key="3">
    <source>
        <dbReference type="ARBA" id="ARBA00023038"/>
    </source>
</evidence>
<organism evidence="7 8">
    <name type="scientific">Baudoinia panamericana (strain UAMH 10762)</name>
    <name type="common">Angels' share fungus</name>
    <name type="synonym">Baudoinia compniacensis (strain UAMH 10762)</name>
    <dbReference type="NCBI Taxonomy" id="717646"/>
    <lineage>
        <taxon>Eukaryota</taxon>
        <taxon>Fungi</taxon>
        <taxon>Dikarya</taxon>
        <taxon>Ascomycota</taxon>
        <taxon>Pezizomycotina</taxon>
        <taxon>Dothideomycetes</taxon>
        <taxon>Dothideomycetidae</taxon>
        <taxon>Mycosphaerellales</taxon>
        <taxon>Teratosphaeriaceae</taxon>
        <taxon>Baudoinia</taxon>
    </lineage>
</organism>
<dbReference type="AlphaFoldDB" id="M2MQX9"/>
<feature type="compositionally biased region" description="Polar residues" evidence="5">
    <location>
        <begin position="298"/>
        <end position="319"/>
    </location>
</feature>
<feature type="compositionally biased region" description="Low complexity" evidence="5">
    <location>
        <begin position="275"/>
        <end position="285"/>
    </location>
</feature>
<evidence type="ECO:0000256" key="4">
    <source>
        <dbReference type="PROSITE-ProRule" id="PRU00125"/>
    </source>
</evidence>
<evidence type="ECO:0000256" key="1">
    <source>
        <dbReference type="ARBA" id="ARBA00022723"/>
    </source>
</evidence>
<feature type="compositionally biased region" description="Low complexity" evidence="5">
    <location>
        <begin position="78"/>
        <end position="106"/>
    </location>
</feature>
<dbReference type="OrthoDB" id="1112565at2759"/>
<dbReference type="CDD" id="cd09397">
    <property type="entry name" value="LIM1_UF1"/>
    <property type="match status" value="1"/>
</dbReference>
<keyword evidence="3 4" id="KW-0440">LIM domain</keyword>
<dbReference type="Pfam" id="PF00412">
    <property type="entry name" value="LIM"/>
    <property type="match status" value="2"/>
</dbReference>
<dbReference type="FunFam" id="2.10.110.10:FF:000105">
    <property type="entry name" value="Similar to LIM domain-containing protein"/>
    <property type="match status" value="1"/>
</dbReference>
<feature type="compositionally biased region" description="Low complexity" evidence="5">
    <location>
        <begin position="130"/>
        <end position="142"/>
    </location>
</feature>
<feature type="region of interest" description="Disordered" evidence="5">
    <location>
        <begin position="45"/>
        <end position="114"/>
    </location>
</feature>
<keyword evidence="2 4" id="KW-0862">Zinc</keyword>
<evidence type="ECO:0000259" key="6">
    <source>
        <dbReference type="PROSITE" id="PS50023"/>
    </source>
</evidence>
<sequence length="882" mass="94282">MSTTATLSALRTRPESFLPAIKCSSCGDEVDIAALGDHVCGKTASTSAVGSQSAGNPYIGRQINPYGHTPHAPSPLHQQSQPTTPVPQTRVRAPTLSSSSIHTSKSARPPVPRINPNVANLPFLMAAPGPASPVSPAMSVRSGDSNGSRPPPQRKMSCPGPRLFDPRPPSPELSANMDCAFPPFPITRPGSSGSGGRPSSSNGRNTPPSRGGSRQSPRLGERKASNLGPKSPMSNAGEHVLARMNTLKSGPFDPSRRRPSEHGDTSSPLDRRRPSLSSLKLSNEPPHVPSEPVPRPSTSHTNQSQLSRPLPDSSCSTATRELHPMQAKEQPKSTDRTTQDLLLPGLLEQISAGPFVELPSIFSPSQPPVPSRSVERSQTFPLQNDGGDAAAMETRHALNKTPSEPQLRGRQRRPTLTTSQSEPSQVPQARQRSLSRSGPRIDHRLRDAPPVPKPVLYYRKERMHSPSGSGSSTASSLGSLAASGSSNGPSPVGSEASSIDTFSPLSYESSQYVEEASMQVPSLKVRDQQKPGMRAEQPIDRSTPRNFARLSPPKHIALPQRAPVIGAVFSSPFESPMAPALQPAELSGTSSSSLAPEGRPSLARTSTMPNPAQRQGTPAFPAAEPSHPAVTARSVEYDPYRTSPQSSPRSSTRARSKSVVGISGASLRARSPQPVPPPMPQQTSRSVSPQYKPFDPGTSRSLSPQDATTPSSSQGRTITGAKPTCRGCSTSITGKSVKAADGRLTGRWHKSCFTCTTCAQPFTTADFYVIANQPYCEQHYHEANNSLCHGCHRGIEGQYLETTSSSTNGSVEKKFHPKCFTCCECRQVLAEDYFEFGGRTYCERHALAAMRGQAKVVVAGLGVPDRRAMTAERRTTRLMVMS</sequence>
<evidence type="ECO:0000313" key="7">
    <source>
        <dbReference type="EMBL" id="EMC99241.1"/>
    </source>
</evidence>
<dbReference type="KEGG" id="bcom:BAUCODRAFT_395922"/>
<dbReference type="Proteomes" id="UP000011761">
    <property type="component" value="Unassembled WGS sequence"/>
</dbReference>
<feature type="region of interest" description="Disordered" evidence="5">
    <location>
        <begin position="130"/>
        <end position="345"/>
    </location>
</feature>
<feature type="domain" description="LIM zinc-binding" evidence="6">
    <location>
        <begin position="787"/>
        <end position="852"/>
    </location>
</feature>
<feature type="region of interest" description="Disordered" evidence="5">
    <location>
        <begin position="571"/>
        <end position="722"/>
    </location>
</feature>
<feature type="region of interest" description="Disordered" evidence="5">
    <location>
        <begin position="358"/>
        <end position="555"/>
    </location>
</feature>
<dbReference type="PANTHER" id="PTHR24210">
    <property type="entry name" value="LIM DOMAIN-CONTAINING PROTEIN"/>
    <property type="match status" value="1"/>
</dbReference>
<dbReference type="GeneID" id="19113834"/>
<feature type="compositionally biased region" description="Polar residues" evidence="5">
    <location>
        <begin position="495"/>
        <end position="512"/>
    </location>
</feature>
<feature type="compositionally biased region" description="Basic and acidic residues" evidence="5">
    <location>
        <begin position="329"/>
        <end position="338"/>
    </location>
</feature>
<dbReference type="PANTHER" id="PTHR24210:SF14">
    <property type="entry name" value="LIM ZINC-BINDING DOMAIN-CONTAINING PROTEIN"/>
    <property type="match status" value="1"/>
</dbReference>
<dbReference type="EMBL" id="KB445552">
    <property type="protein sequence ID" value="EMC99241.1"/>
    <property type="molecule type" value="Genomic_DNA"/>
</dbReference>
<dbReference type="PROSITE" id="PS50023">
    <property type="entry name" value="LIM_DOMAIN_2"/>
    <property type="match status" value="2"/>
</dbReference>
<feature type="compositionally biased region" description="Polar residues" evidence="5">
    <location>
        <begin position="414"/>
        <end position="436"/>
    </location>
</feature>
<dbReference type="InterPro" id="IPR017351">
    <property type="entry name" value="PINCH-1-4-like"/>
</dbReference>
<dbReference type="GO" id="GO:0046872">
    <property type="term" value="F:metal ion binding"/>
    <property type="evidence" value="ECO:0007669"/>
    <property type="project" value="UniProtKB-KW"/>
</dbReference>
<feature type="domain" description="LIM zinc-binding" evidence="6">
    <location>
        <begin position="723"/>
        <end position="786"/>
    </location>
</feature>
<feature type="compositionally biased region" description="Pro residues" evidence="5">
    <location>
        <begin position="286"/>
        <end position="295"/>
    </location>
</feature>
<dbReference type="HOGENOM" id="CLU_014492_1_0_1"/>
<name>M2MQX9_BAUPA</name>
<reference evidence="7 8" key="1">
    <citation type="journal article" date="2012" name="PLoS Pathog.">
        <title>Diverse lifestyles and strategies of plant pathogenesis encoded in the genomes of eighteen Dothideomycetes fungi.</title>
        <authorList>
            <person name="Ohm R.A."/>
            <person name="Feau N."/>
            <person name="Henrissat B."/>
            <person name="Schoch C.L."/>
            <person name="Horwitz B.A."/>
            <person name="Barry K.W."/>
            <person name="Condon B.J."/>
            <person name="Copeland A.C."/>
            <person name="Dhillon B."/>
            <person name="Glaser F."/>
            <person name="Hesse C.N."/>
            <person name="Kosti I."/>
            <person name="LaButti K."/>
            <person name="Lindquist E.A."/>
            <person name="Lucas S."/>
            <person name="Salamov A.A."/>
            <person name="Bradshaw R.E."/>
            <person name="Ciuffetti L."/>
            <person name="Hamelin R.C."/>
            <person name="Kema G.H.J."/>
            <person name="Lawrence C."/>
            <person name="Scott J.A."/>
            <person name="Spatafora J.W."/>
            <person name="Turgeon B.G."/>
            <person name="de Wit P.J.G.M."/>
            <person name="Zhong S."/>
            <person name="Goodwin S.B."/>
            <person name="Grigoriev I.V."/>
        </authorList>
    </citation>
    <scope>NUCLEOTIDE SEQUENCE [LARGE SCALE GENOMIC DNA]</scope>
    <source>
        <strain evidence="7 8">UAMH 10762</strain>
    </source>
</reference>